<dbReference type="InterPro" id="IPR015815">
    <property type="entry name" value="HIBADH-related"/>
</dbReference>
<evidence type="ECO:0000313" key="7">
    <source>
        <dbReference type="Proteomes" id="UP000326505"/>
    </source>
</evidence>
<evidence type="ECO:0000259" key="4">
    <source>
        <dbReference type="Pfam" id="PF21761"/>
    </source>
</evidence>
<evidence type="ECO:0000313" key="5">
    <source>
        <dbReference type="EMBL" id="MBB5107452.1"/>
    </source>
</evidence>
<evidence type="ECO:0000313" key="6">
    <source>
        <dbReference type="EMBL" id="QEV57753.1"/>
    </source>
</evidence>
<evidence type="ECO:0000256" key="2">
    <source>
        <dbReference type="ARBA" id="ARBA00023002"/>
    </source>
</evidence>
<dbReference type="InterPro" id="IPR036291">
    <property type="entry name" value="NAD(P)-bd_dom_sf"/>
</dbReference>
<dbReference type="KEGG" id="sspb:CP982_02705"/>
<dbReference type="GO" id="GO:0050661">
    <property type="term" value="F:NADP binding"/>
    <property type="evidence" value="ECO:0007669"/>
    <property type="project" value="InterPro"/>
</dbReference>
<evidence type="ECO:0000256" key="1">
    <source>
        <dbReference type="ARBA" id="ARBA00009080"/>
    </source>
</evidence>
<dbReference type="Pfam" id="PF21761">
    <property type="entry name" value="RedAm-like_C"/>
    <property type="match status" value="1"/>
</dbReference>
<dbReference type="PANTHER" id="PTHR43580:SF2">
    <property type="entry name" value="CYTOKINE-LIKE NUCLEAR FACTOR N-PAC"/>
    <property type="match status" value="1"/>
</dbReference>
<dbReference type="GO" id="GO:0016491">
    <property type="term" value="F:oxidoreductase activity"/>
    <property type="evidence" value="ECO:0007669"/>
    <property type="project" value="UniProtKB-KW"/>
</dbReference>
<keyword evidence="2" id="KW-0560">Oxidoreductase</keyword>
<dbReference type="PANTHER" id="PTHR43580">
    <property type="entry name" value="OXIDOREDUCTASE GLYR1-RELATED"/>
    <property type="match status" value="1"/>
</dbReference>
<reference evidence="6 7" key="1">
    <citation type="submission" date="2017-09" db="EMBL/GenBank/DDBJ databases">
        <authorList>
            <person name="Lee N."/>
            <person name="Cho B.-K."/>
        </authorList>
    </citation>
    <scope>NUCLEOTIDE SEQUENCE [LARGE SCALE GENOMIC DNA]</scope>
    <source>
        <strain evidence="6 7">ATCC 27465</strain>
    </source>
</reference>
<dbReference type="InterPro" id="IPR051265">
    <property type="entry name" value="HIBADH-related_NP60_sf"/>
</dbReference>
<comment type="similarity">
    <text evidence="1">Belongs to the HIBADH-related family.</text>
</comment>
<dbReference type="RefSeq" id="WP_150508959.1">
    <property type="nucleotide sequence ID" value="NZ_BMSQ01000013.1"/>
</dbReference>
<name>A0A5P2WYC4_STRST</name>
<dbReference type="Proteomes" id="UP000326505">
    <property type="component" value="Chromosome"/>
</dbReference>
<organism evidence="6 7">
    <name type="scientific">Streptomyces spectabilis</name>
    <dbReference type="NCBI Taxonomy" id="68270"/>
    <lineage>
        <taxon>Bacteria</taxon>
        <taxon>Bacillati</taxon>
        <taxon>Actinomycetota</taxon>
        <taxon>Actinomycetes</taxon>
        <taxon>Kitasatosporales</taxon>
        <taxon>Streptomycetaceae</taxon>
        <taxon>Streptomyces</taxon>
    </lineage>
</organism>
<dbReference type="PIRSF" id="PIRSF000103">
    <property type="entry name" value="HIBADH"/>
    <property type="match status" value="1"/>
</dbReference>
<dbReference type="EMBL" id="CP023690">
    <property type="protein sequence ID" value="QEV57753.1"/>
    <property type="molecule type" value="Genomic_DNA"/>
</dbReference>
<reference evidence="5 8" key="2">
    <citation type="submission" date="2020-08" db="EMBL/GenBank/DDBJ databases">
        <title>Genomic Encyclopedia of Type Strains, Phase III (KMG-III): the genomes of soil and plant-associated and newly described type strains.</title>
        <authorList>
            <person name="Whitman W."/>
        </authorList>
    </citation>
    <scope>NUCLEOTIDE SEQUENCE [LARGE SCALE GENOMIC DNA]</scope>
    <source>
        <strain evidence="5 8">CECT 3146</strain>
    </source>
</reference>
<dbReference type="Gene3D" id="1.10.1040.10">
    <property type="entry name" value="N-(1-d-carboxylethyl)-l-norvaline Dehydrogenase, domain 2"/>
    <property type="match status" value="1"/>
</dbReference>
<dbReference type="InterPro" id="IPR048666">
    <property type="entry name" value="RedAm-like_C"/>
</dbReference>
<sequence length="288" mass="29170">MSASPVTVLGLGPMGRALASAFLAAGHPTTVWNRTPGRAEGLVENGAVEAATAAEAIAASELVVVCVLDYHAVRAVTGPHTAALKGRTLANLTAGTPDDARVTAEWAASHGIGYLDGAIMVPTYLVGGPSTLVLHSGPADLYERHRATLQAVGGTCAHLGTDPGRAGAHDVALLDIFWTALTGVVHAFALAGAEGVSPRDLAPYAKGVAGLLPDVIDAFAQQVDTGSYPAGGSNLRSAAVIMSHVLDASRSRGIDSTVISAAHEIAERGMTAGYGDASYAHVAELLRG</sequence>
<protein>
    <submittedName>
        <fullName evidence="5">3-hydroxyisobutyrate dehydrogenase-like beta-hydroxyacid dehydrogenase</fullName>
    </submittedName>
    <submittedName>
        <fullName evidence="6">NAD(P)-dependent oxidoreductase</fullName>
    </submittedName>
</protein>
<dbReference type="InterPro" id="IPR006115">
    <property type="entry name" value="6PGDH_NADP-bd"/>
</dbReference>
<dbReference type="OrthoDB" id="9135493at2"/>
<evidence type="ECO:0000313" key="8">
    <source>
        <dbReference type="Proteomes" id="UP000549009"/>
    </source>
</evidence>
<dbReference type="Pfam" id="PF03446">
    <property type="entry name" value="NAD_binding_2"/>
    <property type="match status" value="1"/>
</dbReference>
<dbReference type="Proteomes" id="UP000549009">
    <property type="component" value="Unassembled WGS sequence"/>
</dbReference>
<dbReference type="Gene3D" id="3.40.50.720">
    <property type="entry name" value="NAD(P)-binding Rossmann-like Domain"/>
    <property type="match status" value="1"/>
</dbReference>
<accession>A0A5P2WYC4</accession>
<dbReference type="EMBL" id="JACHJD010000013">
    <property type="protein sequence ID" value="MBB5107452.1"/>
    <property type="molecule type" value="Genomic_DNA"/>
</dbReference>
<dbReference type="SUPFAM" id="SSF51735">
    <property type="entry name" value="NAD(P)-binding Rossmann-fold domains"/>
    <property type="match status" value="1"/>
</dbReference>
<feature type="domain" description="NADPH-dependent reductive aminase-like C-terminal" evidence="4">
    <location>
        <begin position="162"/>
        <end position="287"/>
    </location>
</feature>
<gene>
    <name evidence="6" type="ORF">CP982_02705</name>
    <name evidence="5" type="ORF">FHS40_006569</name>
</gene>
<keyword evidence="8" id="KW-1185">Reference proteome</keyword>
<proteinExistence type="inferred from homology"/>
<feature type="domain" description="6-phosphogluconate dehydrogenase NADP-binding" evidence="3">
    <location>
        <begin position="6"/>
        <end position="160"/>
    </location>
</feature>
<dbReference type="AlphaFoldDB" id="A0A5P2WYC4"/>
<evidence type="ECO:0000259" key="3">
    <source>
        <dbReference type="Pfam" id="PF03446"/>
    </source>
</evidence>
<dbReference type="InterPro" id="IPR013328">
    <property type="entry name" value="6PGD_dom2"/>
</dbReference>